<dbReference type="Pfam" id="PF00071">
    <property type="entry name" value="Ras"/>
    <property type="match status" value="1"/>
</dbReference>
<keyword evidence="1" id="KW-0175">Coiled coil</keyword>
<dbReference type="InterPro" id="IPR052705">
    <property type="entry name" value="Gliding_Motility_GTPase"/>
</dbReference>
<evidence type="ECO:0000256" key="1">
    <source>
        <dbReference type="SAM" id="Coils"/>
    </source>
</evidence>
<sequence length="343" mass="38811">MALFNYATKEITLKVVYYGPGLSGKTTNLQNLHSVLSPERRGKLLSLATEADRTLFFDFMPVELGKIKDFSIRFQLYTVPGQVRYNATRKLVLKGADGVVLVADSQRMMREQNSESLANMKENLLANNLDPTDIPVVFQYNKRDLDDIMSVDDMNRELNPDSFPYFEAVAIDGQGVRETFDTATKLILKYISRKHRIDVKLTARAEKPLPAPPVAEPVVDPLLEPIVEPVVDPLLEPVVEQPAYNPAPVPAPAEPKGPDITLFLKDITSTLSKLREQIERVEKSVDNSRDAHKEKVRYDLAVQKFDKAMSDIRGKQEKLMSMLQEIKASIDNAKTKKRWFFFG</sequence>
<dbReference type="PRINTS" id="PR00449">
    <property type="entry name" value="RASTRNSFRMNG"/>
</dbReference>
<dbReference type="InterPro" id="IPR001806">
    <property type="entry name" value="Small_GTPase"/>
</dbReference>
<evidence type="ECO:0000313" key="2">
    <source>
        <dbReference type="EMBL" id="VAX34581.1"/>
    </source>
</evidence>
<protein>
    <submittedName>
        <fullName evidence="2">Gliding motility protein MglA</fullName>
    </submittedName>
</protein>
<dbReference type="Gene3D" id="3.40.50.300">
    <property type="entry name" value="P-loop containing nucleotide triphosphate hydrolases"/>
    <property type="match status" value="1"/>
</dbReference>
<dbReference type="EMBL" id="UOGI01000355">
    <property type="protein sequence ID" value="VAX34581.1"/>
    <property type="molecule type" value="Genomic_DNA"/>
</dbReference>
<proteinExistence type="predicted"/>
<dbReference type="PANTHER" id="PTHR42708">
    <property type="entry name" value="ATP/GTP-BINDING PROTEIN-RELATED"/>
    <property type="match status" value="1"/>
</dbReference>
<dbReference type="GO" id="GO:0005525">
    <property type="term" value="F:GTP binding"/>
    <property type="evidence" value="ECO:0007669"/>
    <property type="project" value="InterPro"/>
</dbReference>
<dbReference type="GO" id="GO:0003924">
    <property type="term" value="F:GTPase activity"/>
    <property type="evidence" value="ECO:0007669"/>
    <property type="project" value="InterPro"/>
</dbReference>
<gene>
    <name evidence="2" type="ORF">MNBD_NITROSPIRAE03-5</name>
</gene>
<dbReference type="CDD" id="cd00882">
    <property type="entry name" value="Ras_like_GTPase"/>
    <property type="match status" value="1"/>
</dbReference>
<reference evidence="2" key="1">
    <citation type="submission" date="2018-06" db="EMBL/GenBank/DDBJ databases">
        <authorList>
            <person name="Zhirakovskaya E."/>
        </authorList>
    </citation>
    <scope>NUCLEOTIDE SEQUENCE</scope>
</reference>
<feature type="coiled-coil region" evidence="1">
    <location>
        <begin position="264"/>
        <end position="291"/>
    </location>
</feature>
<name>A0A3B1D709_9ZZZZ</name>
<dbReference type="InterPro" id="IPR027417">
    <property type="entry name" value="P-loop_NTPase"/>
</dbReference>
<accession>A0A3B1D709</accession>
<dbReference type="AlphaFoldDB" id="A0A3B1D709"/>
<dbReference type="PANTHER" id="PTHR42708:SF1">
    <property type="entry name" value="GLIDING MOTILITY PROTEIN MGLA"/>
    <property type="match status" value="1"/>
</dbReference>
<organism evidence="2">
    <name type="scientific">hydrothermal vent metagenome</name>
    <dbReference type="NCBI Taxonomy" id="652676"/>
    <lineage>
        <taxon>unclassified sequences</taxon>
        <taxon>metagenomes</taxon>
        <taxon>ecological metagenomes</taxon>
    </lineage>
</organism>
<dbReference type="SUPFAM" id="SSF52540">
    <property type="entry name" value="P-loop containing nucleoside triphosphate hydrolases"/>
    <property type="match status" value="1"/>
</dbReference>